<organism evidence="1 2">
    <name type="scientific">Reticulomyxa filosa</name>
    <dbReference type="NCBI Taxonomy" id="46433"/>
    <lineage>
        <taxon>Eukaryota</taxon>
        <taxon>Sar</taxon>
        <taxon>Rhizaria</taxon>
        <taxon>Retaria</taxon>
        <taxon>Foraminifera</taxon>
        <taxon>Monothalamids</taxon>
        <taxon>Reticulomyxidae</taxon>
        <taxon>Reticulomyxa</taxon>
    </lineage>
</organism>
<reference evidence="1 2" key="1">
    <citation type="journal article" date="2013" name="Curr. Biol.">
        <title>The Genome of the Foraminiferan Reticulomyxa filosa.</title>
        <authorList>
            <person name="Glockner G."/>
            <person name="Hulsmann N."/>
            <person name="Schleicher M."/>
            <person name="Noegel A.A."/>
            <person name="Eichinger L."/>
            <person name="Gallinger C."/>
            <person name="Pawlowski J."/>
            <person name="Sierra R."/>
            <person name="Euteneuer U."/>
            <person name="Pillet L."/>
            <person name="Moustafa A."/>
            <person name="Platzer M."/>
            <person name="Groth M."/>
            <person name="Szafranski K."/>
            <person name="Schliwa M."/>
        </authorList>
    </citation>
    <scope>NUCLEOTIDE SEQUENCE [LARGE SCALE GENOMIC DNA]</scope>
</reference>
<dbReference type="Proteomes" id="UP000023152">
    <property type="component" value="Unassembled WGS sequence"/>
</dbReference>
<evidence type="ECO:0000313" key="2">
    <source>
        <dbReference type="Proteomes" id="UP000023152"/>
    </source>
</evidence>
<evidence type="ECO:0000313" key="1">
    <source>
        <dbReference type="EMBL" id="ETO24940.1"/>
    </source>
</evidence>
<protein>
    <submittedName>
        <fullName evidence="1">Uncharacterized protein</fullName>
    </submittedName>
</protein>
<comment type="caution">
    <text evidence="1">The sequence shown here is derived from an EMBL/GenBank/DDBJ whole genome shotgun (WGS) entry which is preliminary data.</text>
</comment>
<keyword evidence="2" id="KW-1185">Reference proteome</keyword>
<sequence length="168" mass="18914">MLGTEDSNDMDNTPFGGSTYNLITTEQILKVRIKSLGLVRQAQVLGKGYFFSQDINNIKELINSIKTNNSICYQLLPINLHGHCVGVIICGRNQVYYIDPENNPMPDQLTHIFQQAGFNTQQILSERQRYAHNCAPVWIETCVMYLGADSLSQTEAITYHTELLGLSL</sequence>
<dbReference type="AlphaFoldDB" id="X6NF56"/>
<gene>
    <name evidence="1" type="ORF">RFI_12209</name>
</gene>
<dbReference type="EMBL" id="ASPP01008848">
    <property type="protein sequence ID" value="ETO24940.1"/>
    <property type="molecule type" value="Genomic_DNA"/>
</dbReference>
<proteinExistence type="predicted"/>
<accession>X6NF56</accession>
<name>X6NF56_RETFI</name>